<dbReference type="Proteomes" id="UP000323522">
    <property type="component" value="Chromosome"/>
</dbReference>
<dbReference type="CDD" id="cd06225">
    <property type="entry name" value="HAMP"/>
    <property type="match status" value="1"/>
</dbReference>
<keyword evidence="6" id="KW-0472">Membrane</keyword>
<dbReference type="PROSITE" id="PS50111">
    <property type="entry name" value="CHEMOTAXIS_TRANSDUC_2"/>
    <property type="match status" value="1"/>
</dbReference>
<evidence type="ECO:0000313" key="12">
    <source>
        <dbReference type="Proteomes" id="UP001549111"/>
    </source>
</evidence>
<dbReference type="OrthoDB" id="9806477at2"/>
<evidence type="ECO:0000256" key="3">
    <source>
        <dbReference type="ARBA" id="ARBA00029447"/>
    </source>
</evidence>
<dbReference type="Pfam" id="PF00672">
    <property type="entry name" value="HAMP"/>
    <property type="match status" value="1"/>
</dbReference>
<dbReference type="CDD" id="cd11386">
    <property type="entry name" value="MCP_signal"/>
    <property type="match status" value="1"/>
</dbReference>
<dbReference type="CDD" id="cd19411">
    <property type="entry name" value="MCP2201-like_sensor"/>
    <property type="match status" value="1"/>
</dbReference>
<feature type="transmembrane region" description="Helical" evidence="6">
    <location>
        <begin position="16"/>
        <end position="36"/>
    </location>
</feature>
<evidence type="ECO:0000313" key="9">
    <source>
        <dbReference type="EMBL" id="MET3604755.1"/>
    </source>
</evidence>
<keyword evidence="2" id="KW-0488">Methylation</keyword>
<dbReference type="GO" id="GO:0007165">
    <property type="term" value="P:signal transduction"/>
    <property type="evidence" value="ECO:0007669"/>
    <property type="project" value="UniProtKB-KW"/>
</dbReference>
<dbReference type="PRINTS" id="PR00260">
    <property type="entry name" value="CHEMTRNSDUCR"/>
</dbReference>
<dbReference type="PANTHER" id="PTHR43531">
    <property type="entry name" value="PROTEIN ICFG"/>
    <property type="match status" value="1"/>
</dbReference>
<feature type="compositionally biased region" description="Pro residues" evidence="5">
    <location>
        <begin position="531"/>
        <end position="541"/>
    </location>
</feature>
<dbReference type="SMART" id="SM00304">
    <property type="entry name" value="HAMP"/>
    <property type="match status" value="1"/>
</dbReference>
<feature type="compositionally biased region" description="Low complexity" evidence="5">
    <location>
        <begin position="542"/>
        <end position="559"/>
    </location>
</feature>
<dbReference type="SUPFAM" id="SSF58104">
    <property type="entry name" value="Methyl-accepting chemotaxis protein (MCP) signaling domain"/>
    <property type="match status" value="1"/>
</dbReference>
<dbReference type="Proteomes" id="UP001549111">
    <property type="component" value="Unassembled WGS sequence"/>
</dbReference>
<gene>
    <name evidence="9" type="ORF">ABIC99_002576</name>
    <name evidence="10" type="ORF">EWH46_00590</name>
</gene>
<evidence type="ECO:0000256" key="4">
    <source>
        <dbReference type="PROSITE-ProRule" id="PRU00284"/>
    </source>
</evidence>
<feature type="domain" description="HAMP" evidence="8">
    <location>
        <begin position="214"/>
        <end position="266"/>
    </location>
</feature>
<keyword evidence="6" id="KW-1133">Transmembrane helix</keyword>
<keyword evidence="6" id="KW-0812">Transmembrane</keyword>
<keyword evidence="12" id="KW-1185">Reference proteome</keyword>
<comment type="similarity">
    <text evidence="3">Belongs to the methyl-accepting chemotaxis (MCP) protein family.</text>
</comment>
<feature type="domain" description="Methyl-accepting transducer" evidence="7">
    <location>
        <begin position="271"/>
        <end position="500"/>
    </location>
</feature>
<keyword evidence="4" id="KW-0807">Transducer</keyword>
<comment type="subcellular location">
    <subcellularLocation>
        <location evidence="1">Membrane</location>
    </subcellularLocation>
</comment>
<evidence type="ECO:0000256" key="2">
    <source>
        <dbReference type="ARBA" id="ARBA00022481"/>
    </source>
</evidence>
<feature type="compositionally biased region" description="Low complexity" evidence="5">
    <location>
        <begin position="521"/>
        <end position="530"/>
    </location>
</feature>
<dbReference type="FunFam" id="1.10.287.950:FF:000001">
    <property type="entry name" value="Methyl-accepting chemotaxis sensory transducer"/>
    <property type="match status" value="1"/>
</dbReference>
<organism evidence="10 11">
    <name type="scientific">Sphaerotilus sulfidivorans</name>
    <dbReference type="NCBI Taxonomy" id="639200"/>
    <lineage>
        <taxon>Bacteria</taxon>
        <taxon>Pseudomonadati</taxon>
        <taxon>Pseudomonadota</taxon>
        <taxon>Betaproteobacteria</taxon>
        <taxon>Burkholderiales</taxon>
        <taxon>Sphaerotilaceae</taxon>
        <taxon>Sphaerotilus</taxon>
    </lineage>
</organism>
<accession>A0A5C1PZX9</accession>
<dbReference type="KEGG" id="snn:EWH46_00590"/>
<evidence type="ECO:0000256" key="6">
    <source>
        <dbReference type="SAM" id="Phobius"/>
    </source>
</evidence>
<dbReference type="GO" id="GO:0005886">
    <property type="term" value="C:plasma membrane"/>
    <property type="evidence" value="ECO:0007669"/>
    <property type="project" value="TreeGrafter"/>
</dbReference>
<dbReference type="PROSITE" id="PS50885">
    <property type="entry name" value="HAMP"/>
    <property type="match status" value="1"/>
</dbReference>
<dbReference type="GO" id="GO:0004888">
    <property type="term" value="F:transmembrane signaling receptor activity"/>
    <property type="evidence" value="ECO:0007669"/>
    <property type="project" value="InterPro"/>
</dbReference>
<dbReference type="EMBL" id="JBEPLS010000009">
    <property type="protein sequence ID" value="MET3604755.1"/>
    <property type="molecule type" value="Genomic_DNA"/>
</dbReference>
<evidence type="ECO:0000256" key="5">
    <source>
        <dbReference type="SAM" id="MobiDB-lite"/>
    </source>
</evidence>
<dbReference type="AlphaFoldDB" id="A0A5C1PZX9"/>
<dbReference type="InterPro" id="IPR004089">
    <property type="entry name" value="MCPsignal_dom"/>
</dbReference>
<proteinExistence type="inferred from homology"/>
<reference evidence="9 12" key="2">
    <citation type="submission" date="2024-06" db="EMBL/GenBank/DDBJ databases">
        <title>Genomic Encyclopedia of Type Strains, Phase IV (KMG-IV): sequencing the most valuable type-strain genomes for metagenomic binning, comparative biology and taxonomic classification.</title>
        <authorList>
            <person name="Goeker M."/>
        </authorList>
    </citation>
    <scope>NUCLEOTIDE SEQUENCE [LARGE SCALE GENOMIC DNA]</scope>
    <source>
        <strain evidence="9 12">D-501</strain>
    </source>
</reference>
<evidence type="ECO:0000256" key="1">
    <source>
        <dbReference type="ARBA" id="ARBA00004370"/>
    </source>
</evidence>
<dbReference type="GO" id="GO:0006935">
    <property type="term" value="P:chemotaxis"/>
    <property type="evidence" value="ECO:0007669"/>
    <property type="project" value="InterPro"/>
</dbReference>
<dbReference type="EMBL" id="CP035708">
    <property type="protein sequence ID" value="QEM99411.1"/>
    <property type="molecule type" value="Genomic_DNA"/>
</dbReference>
<name>A0A5C1PZX9_9BURK</name>
<feature type="transmembrane region" description="Helical" evidence="6">
    <location>
        <begin position="191"/>
        <end position="210"/>
    </location>
</feature>
<evidence type="ECO:0000313" key="10">
    <source>
        <dbReference type="EMBL" id="QEM99411.1"/>
    </source>
</evidence>
<evidence type="ECO:0000259" key="7">
    <source>
        <dbReference type="PROSITE" id="PS50111"/>
    </source>
</evidence>
<reference evidence="10 11" key="1">
    <citation type="submission" date="2019-02" db="EMBL/GenBank/DDBJ databases">
        <title>Complete Genome Sequence and Methylome Analysis of Sphaerotilus natans subsp. sulfidivorans D-507.</title>
        <authorList>
            <person name="Fomenkov A."/>
            <person name="Gridneva E."/>
            <person name="Smolyakov D."/>
            <person name="Dubinina G."/>
            <person name="Vincze T."/>
            <person name="Grabovich M."/>
            <person name="Roberts R.J."/>
        </authorList>
    </citation>
    <scope>NUCLEOTIDE SEQUENCE [LARGE SCALE GENOMIC DNA]</scope>
    <source>
        <strain evidence="10 11">D-507</strain>
    </source>
</reference>
<evidence type="ECO:0000313" key="11">
    <source>
        <dbReference type="Proteomes" id="UP000323522"/>
    </source>
</evidence>
<protein>
    <submittedName>
        <fullName evidence="10">HAMP domain-containing protein</fullName>
    </submittedName>
    <submittedName>
        <fullName evidence="9">Methyl-accepting chemotaxis protein</fullName>
    </submittedName>
</protein>
<dbReference type="InterPro" id="IPR003660">
    <property type="entry name" value="HAMP_dom"/>
</dbReference>
<sequence>MNTQIPIKKTSLNRRLWLPTVLAAVVIGVVAVTVSLQTRDNIEAGRQIEGELNERLERAARWAALTEANAARGMTVLASTDTSLGGKVKADMEATSARITEIQKSIEAAVQLPEEKAALARVADTRKTYIDLRKQLTAAQSAGESIDEARLRGLRDRLADYLGAQQAFVQTQKAQVEAFANTVASSRMTTVQIVTGMMLGLVALLLLSTWRMSRSILQPIREAIDTTERIAGGDLTAQIDTRRSDELGDLMRGLERMTASLRQLVGEVRGSAGTLKTASTEIAAGNLDLSQRTEQTASNLQDTAGSMGELTQTVHQSAEAAEEANRLASSAAAAAERGGQVVSQVVSNMQEISSSSRRIGDIIGVIDGIAFQTNILALNAAVEAARAGEQGRGFAVVASEVRNLAQRSAAAAREIKTLIQASTGTVDQGARLVEEAGQAMDELVGSVQRVSEMIGRITASAAEQNSGIQHVNHAISHLDEMTQRNAALVEESAAAADGLREEAARLDAAVQRFRIDMSQTAAPVAAARPSSPAPASAPRPASPRSAAPRPAPAPRATAPTPAPAPAPVAATSGNAVDNWESF</sequence>
<dbReference type="Gene3D" id="1.10.287.950">
    <property type="entry name" value="Methyl-accepting chemotaxis protein"/>
    <property type="match status" value="1"/>
</dbReference>
<evidence type="ECO:0000259" key="8">
    <source>
        <dbReference type="PROSITE" id="PS50885"/>
    </source>
</evidence>
<dbReference type="SMART" id="SM00283">
    <property type="entry name" value="MA"/>
    <property type="match status" value="1"/>
</dbReference>
<dbReference type="RefSeq" id="WP_149502122.1">
    <property type="nucleotide sequence ID" value="NZ_CP035708.1"/>
</dbReference>
<feature type="region of interest" description="Disordered" evidence="5">
    <location>
        <begin position="521"/>
        <end position="582"/>
    </location>
</feature>
<dbReference type="InterPro" id="IPR004090">
    <property type="entry name" value="Chemotax_Me-accpt_rcpt"/>
</dbReference>
<dbReference type="PANTHER" id="PTHR43531:SF14">
    <property type="entry name" value="METHYL-ACCEPTING CHEMOTAXIS PROTEIN I-RELATED"/>
    <property type="match status" value="1"/>
</dbReference>
<dbReference type="Pfam" id="PF00015">
    <property type="entry name" value="MCPsignal"/>
    <property type="match status" value="1"/>
</dbReference>
<dbReference type="InterPro" id="IPR051310">
    <property type="entry name" value="MCP_chemotaxis"/>
</dbReference>
<dbReference type="InterPro" id="IPR047347">
    <property type="entry name" value="YvaQ-like_sensor"/>
</dbReference>